<feature type="region of interest" description="Disordered" evidence="1">
    <location>
        <begin position="594"/>
        <end position="620"/>
    </location>
</feature>
<feature type="compositionally biased region" description="Basic residues" evidence="1">
    <location>
        <begin position="646"/>
        <end position="657"/>
    </location>
</feature>
<feature type="region of interest" description="Disordered" evidence="1">
    <location>
        <begin position="302"/>
        <end position="336"/>
    </location>
</feature>
<feature type="compositionally biased region" description="Polar residues" evidence="1">
    <location>
        <begin position="429"/>
        <end position="439"/>
    </location>
</feature>
<feature type="compositionally biased region" description="Acidic residues" evidence="1">
    <location>
        <begin position="662"/>
        <end position="697"/>
    </location>
</feature>
<feature type="compositionally biased region" description="Basic and acidic residues" evidence="1">
    <location>
        <begin position="594"/>
        <end position="605"/>
    </location>
</feature>
<gene>
    <name evidence="2" type="ORF">HK105_201351</name>
</gene>
<dbReference type="Proteomes" id="UP001527925">
    <property type="component" value="Unassembled WGS sequence"/>
</dbReference>
<name>A0ABR4NHY8_9FUNG</name>
<feature type="compositionally biased region" description="Polar residues" evidence="1">
    <location>
        <begin position="749"/>
        <end position="763"/>
    </location>
</feature>
<accession>A0ABR4NHY8</accession>
<comment type="caution">
    <text evidence="2">The sequence shown here is derived from an EMBL/GenBank/DDBJ whole genome shotgun (WGS) entry which is preliminary data.</text>
</comment>
<reference evidence="2 3" key="1">
    <citation type="submission" date="2023-09" db="EMBL/GenBank/DDBJ databases">
        <title>Pangenome analysis of Batrachochytrium dendrobatidis and related Chytrids.</title>
        <authorList>
            <person name="Yacoub M.N."/>
            <person name="Stajich J.E."/>
            <person name="James T.Y."/>
        </authorList>
    </citation>
    <scope>NUCLEOTIDE SEQUENCE [LARGE SCALE GENOMIC DNA]</scope>
    <source>
        <strain evidence="2 3">JEL0888</strain>
    </source>
</reference>
<proteinExistence type="predicted"/>
<feature type="compositionally biased region" description="Low complexity" evidence="1">
    <location>
        <begin position="723"/>
        <end position="736"/>
    </location>
</feature>
<evidence type="ECO:0000256" key="1">
    <source>
        <dbReference type="SAM" id="MobiDB-lite"/>
    </source>
</evidence>
<protein>
    <submittedName>
        <fullName evidence="2">Uncharacterized protein</fullName>
    </submittedName>
</protein>
<sequence length="763" mass="83582">MVHRIPTAGVDDAHSSAMLAVMGMPPEELGLLSLFMETNRGIEVFEGYGESDSEPVQFTADDDGDAEFRTRPNGMALPPLPNDTTTTRPIMFGATGALGSNGGDDAGSESQGNADYFAAERELMASFEREIAILELGLDYERARMQDSLRGMQAERRSPIPHHRSREPSSRMVDARQAERREIEHLLELVEAAMEADAQPEHVNEPPSNHIVTGQLDANGEAEPDTLAVTPQIGLGIRDDEAEQVQDQADDAGQDDGQGAAHIRIDSRGNMFLVIDPLAAAYGQTTTALESLLSDLLIDDEGLDDNTSHDRLPSRRSNRSGRSRSPSPPTRSRAADAMAASDFVQDFGEPYDVADESADDTTHYYIVEPSTIGSFFLPTADRYWYPDVSRAGFEDVDGDDALDDGDEDIDLDVLGSVYGRGIGRARPNSAWQRSRSPGTRRTGEMWDPWAWDMPGGLFGSAQRSRFGESRPHSTHETIEMDADGNIIVEHADANEELDDEEAEAAAALAHRPNREIVHEHLTMAFYTHCLRDSDQEAISSFFVDANGDPCKTFAECLENAVGCNDEFGPYEFNSGLRLLDANGDYIRRRARDAQFDHGARQHADDAYDEDEDNNGRQMDEGEFGWIDADLAEFSFVDAVRSGRAGRQSRLRNRGRGRRGFEEQDFSDADDEDSDDNEDDDSDSDSAGDDDDADDAISDGDGGNNVVDEGTTSVASSPERGRSLTRSRAATSPRSRSPSPPGKAQRRTNGRTVQHARNGNTLGR</sequence>
<dbReference type="EMBL" id="JADGIZ020000004">
    <property type="protein sequence ID" value="KAL2919081.1"/>
    <property type="molecule type" value="Genomic_DNA"/>
</dbReference>
<feature type="region of interest" description="Disordered" evidence="1">
    <location>
        <begin position="427"/>
        <end position="446"/>
    </location>
</feature>
<evidence type="ECO:0000313" key="2">
    <source>
        <dbReference type="EMBL" id="KAL2919081.1"/>
    </source>
</evidence>
<organism evidence="2 3">
    <name type="scientific">Polyrhizophydium stewartii</name>
    <dbReference type="NCBI Taxonomy" id="2732419"/>
    <lineage>
        <taxon>Eukaryota</taxon>
        <taxon>Fungi</taxon>
        <taxon>Fungi incertae sedis</taxon>
        <taxon>Chytridiomycota</taxon>
        <taxon>Chytridiomycota incertae sedis</taxon>
        <taxon>Chytridiomycetes</taxon>
        <taxon>Rhizophydiales</taxon>
        <taxon>Rhizophydiales incertae sedis</taxon>
        <taxon>Polyrhizophydium</taxon>
    </lineage>
</organism>
<feature type="region of interest" description="Disordered" evidence="1">
    <location>
        <begin position="644"/>
        <end position="763"/>
    </location>
</feature>
<keyword evidence="3" id="KW-1185">Reference proteome</keyword>
<evidence type="ECO:0000313" key="3">
    <source>
        <dbReference type="Proteomes" id="UP001527925"/>
    </source>
</evidence>
<feature type="region of interest" description="Disordered" evidence="1">
    <location>
        <begin position="151"/>
        <end position="173"/>
    </location>
</feature>